<dbReference type="AlphaFoldDB" id="N0CYH9"/>
<reference evidence="1 2" key="1">
    <citation type="submission" date="2013-04" db="EMBL/GenBank/DDBJ databases">
        <title>Complete genome sequence of Streptomyces fulvissimus.</title>
        <authorList>
            <person name="Myronovskyi M."/>
            <person name="Tokovenko B."/>
            <person name="Manderscheid N."/>
            <person name="Petzke L."/>
            <person name="Luzhetskyy A."/>
        </authorList>
    </citation>
    <scope>NUCLEOTIDE SEQUENCE [LARGE SCALE GENOMIC DNA]</scope>
    <source>
        <strain evidence="1 2">DSM 40593</strain>
    </source>
</reference>
<dbReference type="KEGG" id="sfi:SFUL_3705"/>
<dbReference type="OrthoDB" id="9990889at2"/>
<gene>
    <name evidence="1" type="ORF">SFUL_3705</name>
</gene>
<dbReference type="PATRIC" id="fig|1303692.3.peg.3719"/>
<proteinExistence type="predicted"/>
<name>N0CYH9_STRMI</name>
<protein>
    <submittedName>
        <fullName evidence="1">Uncharacterized protein</fullName>
    </submittedName>
</protein>
<organism evidence="1 2">
    <name type="scientific">Streptomyces microflavus DSM 40593</name>
    <dbReference type="NCBI Taxonomy" id="1303692"/>
    <lineage>
        <taxon>Bacteria</taxon>
        <taxon>Bacillati</taxon>
        <taxon>Actinomycetota</taxon>
        <taxon>Actinomycetes</taxon>
        <taxon>Kitasatosporales</taxon>
        <taxon>Streptomycetaceae</taxon>
        <taxon>Streptomyces</taxon>
    </lineage>
</organism>
<dbReference type="RefSeq" id="WP_015609975.1">
    <property type="nucleotide sequence ID" value="NC_021177.1"/>
</dbReference>
<dbReference type="EMBL" id="CP005080">
    <property type="protein sequence ID" value="AGK78623.1"/>
    <property type="molecule type" value="Genomic_DNA"/>
</dbReference>
<evidence type="ECO:0000313" key="1">
    <source>
        <dbReference type="EMBL" id="AGK78623.1"/>
    </source>
</evidence>
<accession>N0CYH9</accession>
<evidence type="ECO:0000313" key="2">
    <source>
        <dbReference type="Proteomes" id="UP000013304"/>
    </source>
</evidence>
<dbReference type="HOGENOM" id="CLU_2847918_0_0_11"/>
<dbReference type="Proteomes" id="UP000013304">
    <property type="component" value="Chromosome"/>
</dbReference>
<sequence>MPLRTTTTKAFNQLVRRDPEGVHRYRAQLQYFHAPQRYVMGLNPTYAVMDEAFVFTDPGPLGHLL</sequence>